<organism evidence="4 6">
    <name type="scientific">Araneus ventricosus</name>
    <name type="common">Orbweaver spider</name>
    <name type="synonym">Epeira ventricosa</name>
    <dbReference type="NCBI Taxonomy" id="182803"/>
    <lineage>
        <taxon>Eukaryota</taxon>
        <taxon>Metazoa</taxon>
        <taxon>Ecdysozoa</taxon>
        <taxon>Arthropoda</taxon>
        <taxon>Chelicerata</taxon>
        <taxon>Arachnida</taxon>
        <taxon>Araneae</taxon>
        <taxon>Araneomorphae</taxon>
        <taxon>Entelegynae</taxon>
        <taxon>Araneoidea</taxon>
        <taxon>Araneidae</taxon>
        <taxon>Araneus</taxon>
    </lineage>
</organism>
<evidence type="ECO:0000313" key="6">
    <source>
        <dbReference type="Proteomes" id="UP000499080"/>
    </source>
</evidence>
<evidence type="ECO:0000313" key="4">
    <source>
        <dbReference type="EMBL" id="GBN85543.1"/>
    </source>
</evidence>
<keyword evidence="6" id="KW-1185">Reference proteome</keyword>
<proteinExistence type="predicted"/>
<feature type="chain" id="PRO_5036362164" evidence="3">
    <location>
        <begin position="23"/>
        <end position="130"/>
    </location>
</feature>
<feature type="signal peptide" evidence="3">
    <location>
        <begin position="1"/>
        <end position="22"/>
    </location>
</feature>
<protein>
    <submittedName>
        <fullName evidence="4">Uncharacterized protein</fullName>
    </submittedName>
</protein>
<dbReference type="Proteomes" id="UP000499080">
    <property type="component" value="Unassembled WGS sequence"/>
</dbReference>
<dbReference type="GO" id="GO:0005615">
    <property type="term" value="C:extracellular space"/>
    <property type="evidence" value="ECO:0007669"/>
    <property type="project" value="TreeGrafter"/>
</dbReference>
<accession>A0A4Y2SCK0</accession>
<evidence type="ECO:0000256" key="1">
    <source>
        <dbReference type="ARBA" id="ARBA00022801"/>
    </source>
</evidence>
<dbReference type="EMBL" id="BGPR01020834">
    <property type="protein sequence ID" value="GBN85555.1"/>
    <property type="molecule type" value="Genomic_DNA"/>
</dbReference>
<dbReference type="AlphaFoldDB" id="A0A4Y2SCK0"/>
<evidence type="ECO:0000256" key="2">
    <source>
        <dbReference type="ARBA" id="ARBA00023180"/>
    </source>
</evidence>
<keyword evidence="1" id="KW-0378">Hydrolase</keyword>
<dbReference type="EMBL" id="BGPR01020829">
    <property type="protein sequence ID" value="GBN85543.1"/>
    <property type="molecule type" value="Genomic_DNA"/>
</dbReference>
<comment type="caution">
    <text evidence="4">The sequence shown here is derived from an EMBL/GenBank/DDBJ whole genome shotgun (WGS) entry which is preliminary data.</text>
</comment>
<evidence type="ECO:0000313" key="5">
    <source>
        <dbReference type="EMBL" id="GBN85555.1"/>
    </source>
</evidence>
<dbReference type="PANTHER" id="PTHR10340:SF57">
    <property type="entry name" value="METALLOPHOS DOMAIN-CONTAINING PROTEIN"/>
    <property type="match status" value="1"/>
</dbReference>
<name>A0A4Y2SCK0_ARAVE</name>
<reference evidence="4 6" key="1">
    <citation type="journal article" date="2019" name="Sci. Rep.">
        <title>Orb-weaving spider Araneus ventricosus genome elucidates the spidroin gene catalogue.</title>
        <authorList>
            <person name="Kono N."/>
            <person name="Nakamura H."/>
            <person name="Ohtoshi R."/>
            <person name="Moran D.A.P."/>
            <person name="Shinohara A."/>
            <person name="Yoshida Y."/>
            <person name="Fujiwara M."/>
            <person name="Mori M."/>
            <person name="Tomita M."/>
            <person name="Arakawa K."/>
        </authorList>
    </citation>
    <scope>NUCLEOTIDE SEQUENCE [LARGE SCALE GENOMIC DNA]</scope>
</reference>
<keyword evidence="2" id="KW-0325">Glycoprotein</keyword>
<dbReference type="OrthoDB" id="6337601at2759"/>
<evidence type="ECO:0000256" key="3">
    <source>
        <dbReference type="SAM" id="SignalP"/>
    </source>
</evidence>
<gene>
    <name evidence="5" type="ORF">AVEN_83579_1</name>
    <name evidence="4" type="ORF">AVEN_95760_1</name>
</gene>
<sequence length="130" mass="15298">MPALEWYIEICVFLLNFWLIRCEDSGSFWHITDIHVDQNYSRFGNKENLCHEEGTPNGINKTDNGLYGNILCDTPWLLLNLTVASMYSIRKSVDFIIWTGLVRARIYTISDYYKSSLINIALCWNRYWDS</sequence>
<dbReference type="GO" id="GO:0008081">
    <property type="term" value="F:phosphoric diester hydrolase activity"/>
    <property type="evidence" value="ECO:0007669"/>
    <property type="project" value="TreeGrafter"/>
</dbReference>
<keyword evidence="3" id="KW-0732">Signal</keyword>
<dbReference type="PANTHER" id="PTHR10340">
    <property type="entry name" value="SPHINGOMYELIN PHOSPHODIESTERASE"/>
    <property type="match status" value="1"/>
</dbReference>